<dbReference type="AlphaFoldDB" id="A0A024E926"/>
<proteinExistence type="predicted"/>
<evidence type="ECO:0000313" key="1">
    <source>
        <dbReference type="EMBL" id="AHZ69131.1"/>
    </source>
</evidence>
<accession>A0A024E926</accession>
<evidence type="ECO:0000313" key="2">
    <source>
        <dbReference type="Proteomes" id="UP000026913"/>
    </source>
</evidence>
<organism evidence="1 2">
    <name type="scientific">Pseudomonas mandelii JR-1</name>
    <dbReference type="NCBI Taxonomy" id="1147786"/>
    <lineage>
        <taxon>Bacteria</taxon>
        <taxon>Pseudomonadati</taxon>
        <taxon>Pseudomonadota</taxon>
        <taxon>Gammaproteobacteria</taxon>
        <taxon>Pseudomonadales</taxon>
        <taxon>Pseudomonadaceae</taxon>
        <taxon>Pseudomonas</taxon>
    </lineage>
</organism>
<dbReference type="EMBL" id="CP005960">
    <property type="protein sequence ID" value="AHZ69131.1"/>
    <property type="molecule type" value="Genomic_DNA"/>
</dbReference>
<gene>
    <name evidence="1" type="ORF">OU5_2052</name>
</gene>
<dbReference type="HOGENOM" id="CLU_1553953_0_0_6"/>
<dbReference type="Proteomes" id="UP000026913">
    <property type="component" value="Chromosome"/>
</dbReference>
<name>A0A024E926_9PSED</name>
<protein>
    <recommendedName>
        <fullName evidence="3">Phage tail protein</fullName>
    </recommendedName>
</protein>
<evidence type="ECO:0008006" key="3">
    <source>
        <dbReference type="Google" id="ProtNLM"/>
    </source>
</evidence>
<reference evidence="1 2" key="1">
    <citation type="journal article" date="2012" name="J. Bacteriol.">
        <title>Genome sequence of cold-adapted Pseudomonas mandelii strain JR-1.</title>
        <authorList>
            <person name="Jang S.H."/>
            <person name="Kim J."/>
            <person name="Kim J."/>
            <person name="Hong S."/>
            <person name="Lee C."/>
        </authorList>
    </citation>
    <scope>NUCLEOTIDE SEQUENCE [LARGE SCALE GENOMIC DNA]</scope>
    <source>
        <strain evidence="1 2">JR-1</strain>
    </source>
</reference>
<sequence length="172" mass="18500">MWPNQVEIDAADPRYLDYVARVNGGHSIVLPTVEELCLRVDQAADAARVEVAGDPLRALEYQRTADEAQAFKAAGYPVAAIPPMVAAWAINGRTPQQAADNILSEAEAYSADLVWIRTTRLAAKEQIRACMASEQEEDAEELANSAVNMIRAFFAAAADSTDTPAPVPEGAQ</sequence>
<dbReference type="KEGG" id="pman:OU5_2052"/>